<reference evidence="10" key="1">
    <citation type="journal article" date="2019" name="Int. J. Syst. Evol. Microbiol.">
        <title>The Global Catalogue of Microorganisms (GCM) 10K type strain sequencing project: providing services to taxonomists for standard genome sequencing and annotation.</title>
        <authorList>
            <consortium name="The Broad Institute Genomics Platform"/>
            <consortium name="The Broad Institute Genome Sequencing Center for Infectious Disease"/>
            <person name="Wu L."/>
            <person name="Ma J."/>
        </authorList>
    </citation>
    <scope>NUCLEOTIDE SEQUENCE [LARGE SCALE GENOMIC DNA]</scope>
    <source>
        <strain evidence="10">CCUG 58412</strain>
    </source>
</reference>
<keyword evidence="5 8" id="KW-0812">Transmembrane</keyword>
<comment type="caution">
    <text evidence="9">The sequence shown here is derived from an EMBL/GenBank/DDBJ whole genome shotgun (WGS) entry which is preliminary data.</text>
</comment>
<comment type="subcellular location">
    <subcellularLocation>
        <location evidence="1">Cell membrane</location>
        <topology evidence="1">Multi-pass membrane protein</topology>
    </subcellularLocation>
</comment>
<evidence type="ECO:0000256" key="5">
    <source>
        <dbReference type="ARBA" id="ARBA00022692"/>
    </source>
</evidence>
<dbReference type="PANTHER" id="PTHR32063">
    <property type="match status" value="1"/>
</dbReference>
<gene>
    <name evidence="9" type="ORF">ACFQ1Z_10485</name>
</gene>
<organism evidence="9 10">
    <name type="scientific">Methylophilus luteus</name>
    <dbReference type="NCBI Taxonomy" id="640108"/>
    <lineage>
        <taxon>Bacteria</taxon>
        <taxon>Pseudomonadati</taxon>
        <taxon>Pseudomonadota</taxon>
        <taxon>Betaproteobacteria</taxon>
        <taxon>Nitrosomonadales</taxon>
        <taxon>Methylophilaceae</taxon>
        <taxon>Methylophilus</taxon>
    </lineage>
</organism>
<dbReference type="InterPro" id="IPR027463">
    <property type="entry name" value="AcrB_DN_DC_subdom"/>
</dbReference>
<proteinExistence type="inferred from homology"/>
<feature type="transmembrane region" description="Helical" evidence="8">
    <location>
        <begin position="1006"/>
        <end position="1029"/>
    </location>
</feature>
<dbReference type="RefSeq" id="WP_379057484.1">
    <property type="nucleotide sequence ID" value="NZ_JBHTKB010000002.1"/>
</dbReference>
<evidence type="ECO:0000256" key="4">
    <source>
        <dbReference type="ARBA" id="ARBA00022475"/>
    </source>
</evidence>
<dbReference type="SUPFAM" id="SSF82693">
    <property type="entry name" value="Multidrug efflux transporter AcrB pore domain, PN1, PN2, PC1 and PC2 subdomains"/>
    <property type="match status" value="3"/>
</dbReference>
<sequence>MLHWILETALRYRLLVILGALLLVFFGVRAWQEVPLDAFPDVTPAQVNIYTESPGLASEDVEQLVTFPVESALAGLKGIEHIRSVSLFGLSYVSVYFKDGTDIQQARFLVSEKLADIKNRLRMADGSQSYGEPELGPNTSGLGQVLWYTLKSDRLSTMELRTLQDWTVRMVLRTTAGVDDVTSWGGHEKQFQVQVDPQKLFQYGLTFAQVVERLTANNRQVGGQFINVGQEQLLVRGLGLVKSTRDIEKIVVAQANGTPVYIENIAKVVTGPGLRVGAVTQDGKEVVMGMVLARLGENAQQVVNAAKRKLALIKSTLPAGVTLETVYDRTAIIDKAIRMADRAMIEGALLVIAVLFLLLGEVRAALVVVVAIPLGRLIAFILMQYYGISANLMSLGGLIIGLGMTIDGPLVLVENCYRRLSQFAATADQSSQLSHKSQPSQMQVVLAAAKEVIHPVAFGVLIIGVVFLPIFSLTGLEGKLFKPLAINMTFAMAGSMLLTLTLIPVLASLLLKPAAEKEPWLIRRCKPGYLRGLQWSLAHQKIFVALTALALIASLILLPFLGKEFMPNLQEQDILFRVTSIPSASLEQSLAVSDRVYASLKQMPQVQGSVAMLGRAEKGEIADVNYMEILVHLKPAATWPEKISYAQLAQKLQAQLEKAVPEAVIAATQPIQMRVEELISGVRATLSLKVYGEELASIDRIASQVKASLAGVEGVSELALEANLGKPQLKITVDRVAMARYGMNADDVLQVVQSGIGGKPVSSVIDGVKRFEIQVWFAPAFRADARAIGEIPIPTAQGALIPLSQVATLSTEEGYAFIRREQLQRYAVIQMDVQGRDIDGFVKQAQTRIDQQVKLPSGYWLEWGGAFEHQQRALGKLALIVPLTIGLIFVLLYTAFHSLRYAGLILANVPFAAMGGIYALALCGQYLSVPAAIGFIAVFGVAMLNGIVLVSFINQLRSQGRTVREAVVEGASLRLRPVMMTALVEIFGLIPFVLASGVGSEILRPLAIVVIGGLLTATVLTLLLLPVVYDWMESD</sequence>
<keyword evidence="4" id="KW-1003">Cell membrane</keyword>
<dbReference type="SUPFAM" id="SSF82714">
    <property type="entry name" value="Multidrug efflux transporter AcrB TolC docking domain, DN and DC subdomains"/>
    <property type="match status" value="2"/>
</dbReference>
<comment type="similarity">
    <text evidence="2">Belongs to the resistance-nodulation-cell division (RND) (TC 2.A.6) family.</text>
</comment>
<evidence type="ECO:0000313" key="10">
    <source>
        <dbReference type="Proteomes" id="UP001597128"/>
    </source>
</evidence>
<feature type="transmembrane region" description="Helical" evidence="8">
    <location>
        <begin position="484"/>
        <end position="511"/>
    </location>
</feature>
<dbReference type="Gene3D" id="3.30.2090.10">
    <property type="entry name" value="Multidrug efflux transporter AcrB TolC docking domain, DN and DC subdomains"/>
    <property type="match status" value="2"/>
</dbReference>
<evidence type="ECO:0000256" key="8">
    <source>
        <dbReference type="SAM" id="Phobius"/>
    </source>
</evidence>
<feature type="transmembrane region" description="Helical" evidence="8">
    <location>
        <begin position="452"/>
        <end position="472"/>
    </location>
</feature>
<dbReference type="Gene3D" id="3.30.70.1440">
    <property type="entry name" value="Multidrug efflux transporter AcrB pore domain"/>
    <property type="match status" value="1"/>
</dbReference>
<dbReference type="NCBIfam" id="TIGR00914">
    <property type="entry name" value="2A0601"/>
    <property type="match status" value="1"/>
</dbReference>
<feature type="transmembrane region" description="Helical" evidence="8">
    <location>
        <begin position="877"/>
        <end position="896"/>
    </location>
</feature>
<feature type="transmembrane region" description="Helical" evidence="8">
    <location>
        <begin position="975"/>
        <end position="994"/>
    </location>
</feature>
<keyword evidence="10" id="KW-1185">Reference proteome</keyword>
<dbReference type="Gene3D" id="1.20.1640.10">
    <property type="entry name" value="Multidrug efflux transporter AcrB transmembrane domain"/>
    <property type="match status" value="2"/>
</dbReference>
<feature type="transmembrane region" description="Helical" evidence="8">
    <location>
        <begin position="343"/>
        <end position="359"/>
    </location>
</feature>
<accession>A0ABW3F6U1</accession>
<feature type="transmembrane region" description="Helical" evidence="8">
    <location>
        <begin position="933"/>
        <end position="954"/>
    </location>
</feature>
<dbReference type="PRINTS" id="PR00702">
    <property type="entry name" value="ACRIFLAVINRP"/>
</dbReference>
<dbReference type="SUPFAM" id="SSF82866">
    <property type="entry name" value="Multidrug efflux transporter AcrB transmembrane domain"/>
    <property type="match status" value="2"/>
</dbReference>
<evidence type="ECO:0000256" key="2">
    <source>
        <dbReference type="ARBA" id="ARBA00010942"/>
    </source>
</evidence>
<dbReference type="Gene3D" id="3.30.70.1320">
    <property type="entry name" value="Multidrug efflux transporter AcrB pore domain like"/>
    <property type="match status" value="1"/>
</dbReference>
<dbReference type="Proteomes" id="UP001597128">
    <property type="component" value="Unassembled WGS sequence"/>
</dbReference>
<dbReference type="InterPro" id="IPR004763">
    <property type="entry name" value="CusA-like"/>
</dbReference>
<keyword evidence="3" id="KW-0813">Transport</keyword>
<evidence type="ECO:0000256" key="3">
    <source>
        <dbReference type="ARBA" id="ARBA00022448"/>
    </source>
</evidence>
<feature type="transmembrane region" description="Helical" evidence="8">
    <location>
        <begin position="542"/>
        <end position="562"/>
    </location>
</feature>
<keyword evidence="7 8" id="KW-0472">Membrane</keyword>
<feature type="transmembrane region" description="Helical" evidence="8">
    <location>
        <begin position="903"/>
        <end position="927"/>
    </location>
</feature>
<evidence type="ECO:0000256" key="1">
    <source>
        <dbReference type="ARBA" id="ARBA00004651"/>
    </source>
</evidence>
<feature type="transmembrane region" description="Helical" evidence="8">
    <location>
        <begin position="366"/>
        <end position="386"/>
    </location>
</feature>
<dbReference type="Pfam" id="PF00873">
    <property type="entry name" value="ACR_tran"/>
    <property type="match status" value="1"/>
</dbReference>
<evidence type="ECO:0000256" key="7">
    <source>
        <dbReference type="ARBA" id="ARBA00023136"/>
    </source>
</evidence>
<protein>
    <submittedName>
        <fullName evidence="9">Efflux RND transporter permease subunit</fullName>
    </submittedName>
</protein>
<keyword evidence="6 8" id="KW-1133">Transmembrane helix</keyword>
<evidence type="ECO:0000256" key="6">
    <source>
        <dbReference type="ARBA" id="ARBA00022989"/>
    </source>
</evidence>
<name>A0ABW3F6U1_9PROT</name>
<dbReference type="PANTHER" id="PTHR32063:SF24">
    <property type="entry name" value="CATION EFFLUX SYSTEM (ACRB_ACRD_ACRF FAMILY)"/>
    <property type="match status" value="1"/>
</dbReference>
<dbReference type="EMBL" id="JBHTKB010000002">
    <property type="protein sequence ID" value="MFD0913975.1"/>
    <property type="molecule type" value="Genomic_DNA"/>
</dbReference>
<dbReference type="InterPro" id="IPR001036">
    <property type="entry name" value="Acrflvin-R"/>
</dbReference>
<feature type="transmembrane region" description="Helical" evidence="8">
    <location>
        <begin position="392"/>
        <end position="413"/>
    </location>
</feature>
<evidence type="ECO:0000313" key="9">
    <source>
        <dbReference type="EMBL" id="MFD0913975.1"/>
    </source>
</evidence>
<dbReference type="Gene3D" id="3.30.70.1430">
    <property type="entry name" value="Multidrug efflux transporter AcrB pore domain"/>
    <property type="match status" value="2"/>
</dbReference>